<proteinExistence type="predicted"/>
<comment type="caution">
    <text evidence="2">The sequence shown here is derived from an EMBL/GenBank/DDBJ whole genome shotgun (WGS) entry which is preliminary data.</text>
</comment>
<dbReference type="Proteomes" id="UP001519654">
    <property type="component" value="Unassembled WGS sequence"/>
</dbReference>
<gene>
    <name evidence="2" type="ORF">KOI35_32175</name>
</gene>
<evidence type="ECO:0000313" key="2">
    <source>
        <dbReference type="EMBL" id="MBU2668179.1"/>
    </source>
</evidence>
<reference evidence="2 3" key="1">
    <citation type="submission" date="2021-06" db="EMBL/GenBank/DDBJ databases">
        <title>Actinoplanes lichenicola sp. nov., and Actinoplanes ovalisporus sp. nov., isolated from lichen in Thailand.</title>
        <authorList>
            <person name="Saeng-In P."/>
            <person name="Kanchanasin P."/>
            <person name="Yuki M."/>
            <person name="Kudo T."/>
            <person name="Ohkuma M."/>
            <person name="Phongsopitanun W."/>
            <person name="Tanasupawat S."/>
        </authorList>
    </citation>
    <scope>NUCLEOTIDE SEQUENCE [LARGE SCALE GENOMIC DNA]</scope>
    <source>
        <strain evidence="2 3">NBRC 110975</strain>
    </source>
</reference>
<dbReference type="SUPFAM" id="SSF48452">
    <property type="entry name" value="TPR-like"/>
    <property type="match status" value="5"/>
</dbReference>
<feature type="domain" description="CHAT" evidence="1">
    <location>
        <begin position="2338"/>
        <end position="2589"/>
    </location>
</feature>
<evidence type="ECO:0000313" key="3">
    <source>
        <dbReference type="Proteomes" id="UP001519654"/>
    </source>
</evidence>
<dbReference type="Pfam" id="PF12770">
    <property type="entry name" value="CHAT"/>
    <property type="match status" value="1"/>
</dbReference>
<dbReference type="SMART" id="SM00028">
    <property type="entry name" value="TPR"/>
    <property type="match status" value="8"/>
</dbReference>
<dbReference type="PANTHER" id="PTHR10098:SF108">
    <property type="entry name" value="TETRATRICOPEPTIDE REPEAT PROTEIN 28"/>
    <property type="match status" value="1"/>
</dbReference>
<dbReference type="InterPro" id="IPR024983">
    <property type="entry name" value="CHAT_dom"/>
</dbReference>
<keyword evidence="3" id="KW-1185">Reference proteome</keyword>
<dbReference type="Gene3D" id="1.25.40.10">
    <property type="entry name" value="Tetratricopeptide repeat domain"/>
    <property type="match status" value="4"/>
</dbReference>
<dbReference type="InterPro" id="IPR011990">
    <property type="entry name" value="TPR-like_helical_dom_sf"/>
</dbReference>
<protein>
    <submittedName>
        <fullName evidence="2">CHAT domain-containing protein</fullName>
    </submittedName>
</protein>
<dbReference type="EMBL" id="JAHKKG010000010">
    <property type="protein sequence ID" value="MBU2668179.1"/>
    <property type="molecule type" value="Genomic_DNA"/>
</dbReference>
<accession>A0ABS5YZQ2</accession>
<dbReference type="RefSeq" id="WP_215792421.1">
    <property type="nucleotide sequence ID" value="NZ_JAHKKG010000010.1"/>
</dbReference>
<organism evidence="2 3">
    <name type="scientific">Paractinoplanes bogorensis</name>
    <dbReference type="NCBI Taxonomy" id="1610840"/>
    <lineage>
        <taxon>Bacteria</taxon>
        <taxon>Bacillati</taxon>
        <taxon>Actinomycetota</taxon>
        <taxon>Actinomycetes</taxon>
        <taxon>Micromonosporales</taxon>
        <taxon>Micromonosporaceae</taxon>
        <taxon>Paractinoplanes</taxon>
    </lineage>
</organism>
<dbReference type="PANTHER" id="PTHR10098">
    <property type="entry name" value="RAPSYN-RELATED"/>
    <property type="match status" value="1"/>
</dbReference>
<name>A0ABS5YZQ2_9ACTN</name>
<sequence length="2591" mass="279479">MTDDGLDQDPIRMLAREQMAVGWGQMAAYGRTTDPDHLDAAIRAWDTVVELGRASPFPELGAVERAAENCYLMRWRLRHDTADLDRVLAGRQHLDNLPVDSPDDAVLHQALVAEALQARFDEHGRIADLDESTDRLRQALGSSGDDSQWRPVIEAQLLRNEVTRRILTDEQFTASISAIAGETDDELVLQIRAMGYFMRYRAGGPRSDAREAIALYDRAMRVAPDPESAAKIELSVGGVQAALFERTGAAADLDEAIARYTRAVGTLRDTKKFREGLVHLLNACTTRIQAGIEPPDHAAALDVMRRHVDDDRLDATARVQIRISISFQLQHRARHDRSREDVTAAVTEARRAVAEAAGTGQAAVALSQLATALALNLELFGDDSDVRETARVAEKAAKGSAEDDAARVLRHLNAARLWTAVGRRDQDRTALDRALTLLAAVVHLDHELQPAILLQVQLTRRERLRVTEDPADLDAAVEAGLALWNSPASQAGAHSIQSALELGEMLRLRGSLNRSTADLEAAYQVGMTVASMSADEQSDTSEVLYRMVALPSRALFDLTDDSHHLDRAIEAAARATETPTDPHDAVEFCIGLAQMLRDRFDRRESGTGDDDLRTAIRHYETVLARPDLGDDDRPRLLIELAGTLHLAFRAGHSPADGRTALTHARAAATSSAAGDRLRSHAWALCAELAVAFVVASDPSVTVDDAVRFGQSAVDTDGASAGAYPRWSLYRALALRYDRNNDESDFTRALAALAPVGADAGNADRADALADAARLHHLRYRRRHERHDLDRAIDLLREAVTAAGPESENLIQWAADLYDLRRTTPAGTEEADDSEAGRHAIAAQELSEQFGAGRDPALGESAVAAWFAAALLDPDRYGPGLAAAARSAVNDTADLRTLHGLYFRLAWTQDRPTWPQEAVVLVELLRRRWRAGLEPSAAEALATAARLLRGRSTDPRLVLHCADSLFELFSLSGESSQLSAAIESYQAVRPDPVEPAMAEHVRRQLETAHKHIDDPLNRARAAADRAHADFLGDQSAESSAALLVATRAAVALAPAGHSEHANLMANVANVANAALLVAQFTRDAASAGEAVTAARAAAGAADTDRFRAKGRYALAAALMLAVRTSFDADALKEALTLAAGLLDDESYAAAAQGLMAELMMDGQSDEDGDRDLHRIVQYAREAVAGLDEMSVARDGTVLTLVRALFRRFASTRDLDDLAEALRQIEVGNRGIAAGARRLADGLDDPSRRPPPEIILEGLEPGAADKLAELAVGLVPLVDDDLAEWLIGLRLHLIDPGVASHARQRYLVSAARGLKDEHPSLALRFLRRATAELAGMNDRDARTGAAQAWSMIGGITESAEDWPAAFDAYERARNLYRHMGERASEIYQLRDMAVVCTKRGDEESALAYFDEALRANEALHKSAGSGPDTLQPELLMLSAPSAAPEESARRMDRAIALWTAAGNRGQAHHGHVSRAMLAVAQHDAATAVRNAHAAADLAASASMAEDSYVVVWRSMMGGGMTEEARALEEPTAALFRRSGELPRAAHALYSFALARQAAGDRDGALSSMAAAKQEFQALDDLDGVAAVDGRIAGLHLESRDFDQAVASFRSAAEQFAAAGKWDKAALGYRNAAILRLDLEVTEPAALSSQNREAALADLDKADEFAERSGDPSVRLYILLGRAKLDGEAGDHARAAERLAEATRLAGGDALATAMIEEVKAELAEARGDLTGEQEALESARDYFERAGKPSSAGTVARRLALVYEKSGDIRRARASMQFALDNVDTDDAADIARTVQSVTFSSPRLLDAMRARIALWDLRLGDARRSREELDGLSTEHLTPERQSYFAADRAIRAAHDSGDLATALTLGQEALSVTSDPELRSLLLHDLSPTARNLGRLELAYDYAKEGAEVTEDPSLKIAHLRNLGSAARVRGRVAEAVDALEQAAALIPTTDRSEPSNELDVLNSLALALIDSGDWSKAQTVIDDGLRLARSSGQRRHEASLLQSRGNLSMKQHDVETAYDDYRESIRIQEDLGGDDQLAGAYANLGHVEFLRGHREEARELTERALLAERRTGQLNGVVLTLLTLAQMDAYGEVGEGHLAEALEISRRNDYRSGVGNALLGLGAAALVREDTATALVRFTEAIEVFREIGETPQLVMSLLQRSITASETDDLSPALLDAEEADRLQRTVSAGQESAHGPGAAVLDQLITCYLRTGQAAKAWRRVEQSKARDLLAQLDAEELPAPEDNSSPNDLDAIVSRGHIGLLAFYHGQSIAATLIHGRGMAEPIAVRRMRLPDDVFDGIRRAHGEPAPAILYLPAEDGGKKIVRTDMRHLPYVALIGDLEPAIADGSELLYLLPHRQLNQIPLHALGPDGGTLLDRAPVAYAPSAAVLRRLLDRPRAGADQPSLVLGYASPDGRDAAVEIEGTTVDVAAQLGVDPQWGTRATRSRIAGTWRVLHLSGHGVFHQHDPLGSGIHLADGLLTAREIMRMRIDADLVVLAACESGLSGPDDTVDAAGLGHALLYAGARCALLTLWPVGAETTRTLLGFFYTNLLAGQSKAAALRHAVLDLRRLPGKDQPSVWGAYILLGDAG</sequence>
<dbReference type="InterPro" id="IPR019734">
    <property type="entry name" value="TPR_rpt"/>
</dbReference>
<evidence type="ECO:0000259" key="1">
    <source>
        <dbReference type="Pfam" id="PF12770"/>
    </source>
</evidence>